<dbReference type="SUPFAM" id="SSF56784">
    <property type="entry name" value="HAD-like"/>
    <property type="match status" value="1"/>
</dbReference>
<dbReference type="GO" id="GO:0005524">
    <property type="term" value="F:ATP binding"/>
    <property type="evidence" value="ECO:0007669"/>
    <property type="project" value="InterPro"/>
</dbReference>
<organism evidence="7 8">
    <name type="scientific">Loktanella fryxellensis</name>
    <dbReference type="NCBI Taxonomy" id="245187"/>
    <lineage>
        <taxon>Bacteria</taxon>
        <taxon>Pseudomonadati</taxon>
        <taxon>Pseudomonadota</taxon>
        <taxon>Alphaproteobacteria</taxon>
        <taxon>Rhodobacterales</taxon>
        <taxon>Roseobacteraceae</taxon>
        <taxon>Loktanella</taxon>
    </lineage>
</organism>
<evidence type="ECO:0000256" key="5">
    <source>
        <dbReference type="ARBA" id="ARBA00023136"/>
    </source>
</evidence>
<dbReference type="Pfam" id="PF00702">
    <property type="entry name" value="Hydrolase"/>
    <property type="match status" value="1"/>
</dbReference>
<accession>A0A1H7ZNK2</accession>
<dbReference type="NCBIfam" id="TIGR01494">
    <property type="entry name" value="ATPase_P-type"/>
    <property type="match status" value="1"/>
</dbReference>
<dbReference type="PANTHER" id="PTHR43520">
    <property type="entry name" value="ATP7, ISOFORM B"/>
    <property type="match status" value="1"/>
</dbReference>
<gene>
    <name evidence="7" type="ORF">SAMN04488003_10227</name>
</gene>
<keyword evidence="4 6" id="KW-1133">Transmembrane helix</keyword>
<dbReference type="InterPro" id="IPR036412">
    <property type="entry name" value="HAD-like_sf"/>
</dbReference>
<dbReference type="GO" id="GO:0005507">
    <property type="term" value="F:copper ion binding"/>
    <property type="evidence" value="ECO:0007669"/>
    <property type="project" value="TreeGrafter"/>
</dbReference>
<proteinExistence type="predicted"/>
<keyword evidence="8" id="KW-1185">Reference proteome</keyword>
<dbReference type="Proteomes" id="UP000199585">
    <property type="component" value="Unassembled WGS sequence"/>
</dbReference>
<dbReference type="STRING" id="245187.SAMN04488003_10227"/>
<dbReference type="InterPro" id="IPR023299">
    <property type="entry name" value="ATPase_P-typ_cyto_dom_N"/>
</dbReference>
<dbReference type="InterPro" id="IPR001757">
    <property type="entry name" value="P_typ_ATPase"/>
</dbReference>
<keyword evidence="2 6" id="KW-0812">Transmembrane</keyword>
<dbReference type="InterPro" id="IPR023214">
    <property type="entry name" value="HAD_sf"/>
</dbReference>
<evidence type="ECO:0000256" key="3">
    <source>
        <dbReference type="ARBA" id="ARBA00022967"/>
    </source>
</evidence>
<sequence>MAEGLALSAPSRFDSVTGQGVVADVDGHRVAVGTDRFMASLGVDPAAFAATAARMGDAGTSPVYAAIDARLAAILAVADPVKPTTPAAIRALHALGLKVVMISGDSHRTAHAIARDLHIDQVVADVLPAGKVAAIRALQQRHSNVAFVGDGINDAPALAQADVGIAIGTGTDIAMEAADVVLMAGHLTGVPQAIALLRATISNIRQNLFWAFAYNAALIPVAAGALYPTFGVTLSPMLAAGAMALSSVFVLANALRLRRFDVARVPREAGDPADATRDGTVRPQRG</sequence>
<evidence type="ECO:0000256" key="4">
    <source>
        <dbReference type="ARBA" id="ARBA00022989"/>
    </source>
</evidence>
<dbReference type="GO" id="GO:0016020">
    <property type="term" value="C:membrane"/>
    <property type="evidence" value="ECO:0007669"/>
    <property type="project" value="UniProtKB-SubCell"/>
</dbReference>
<dbReference type="PRINTS" id="PR00120">
    <property type="entry name" value="HATPASE"/>
</dbReference>
<dbReference type="PRINTS" id="PR00119">
    <property type="entry name" value="CATATPASE"/>
</dbReference>
<dbReference type="GO" id="GO:0055070">
    <property type="term" value="P:copper ion homeostasis"/>
    <property type="evidence" value="ECO:0007669"/>
    <property type="project" value="TreeGrafter"/>
</dbReference>
<evidence type="ECO:0000256" key="6">
    <source>
        <dbReference type="SAM" id="Phobius"/>
    </source>
</evidence>
<evidence type="ECO:0000313" key="7">
    <source>
        <dbReference type="EMBL" id="SEM59017.1"/>
    </source>
</evidence>
<feature type="transmembrane region" description="Helical" evidence="6">
    <location>
        <begin position="208"/>
        <end position="227"/>
    </location>
</feature>
<keyword evidence="3" id="KW-1278">Translocase</keyword>
<reference evidence="7 8" key="1">
    <citation type="submission" date="2016-10" db="EMBL/GenBank/DDBJ databases">
        <authorList>
            <person name="de Groot N.N."/>
        </authorList>
    </citation>
    <scope>NUCLEOTIDE SEQUENCE [LARGE SCALE GENOMIC DNA]</scope>
    <source>
        <strain evidence="7 8">DSM 16213</strain>
    </source>
</reference>
<name>A0A1H7ZNK2_9RHOB</name>
<dbReference type="Gene3D" id="3.40.1110.10">
    <property type="entry name" value="Calcium-transporting ATPase, cytoplasmic domain N"/>
    <property type="match status" value="1"/>
</dbReference>
<keyword evidence="5 6" id="KW-0472">Membrane</keyword>
<evidence type="ECO:0000256" key="2">
    <source>
        <dbReference type="ARBA" id="ARBA00022692"/>
    </source>
</evidence>
<comment type="subcellular location">
    <subcellularLocation>
        <location evidence="1">Membrane</location>
    </subcellularLocation>
</comment>
<feature type="transmembrane region" description="Helical" evidence="6">
    <location>
        <begin position="233"/>
        <end position="255"/>
    </location>
</feature>
<dbReference type="Gene3D" id="3.40.50.1000">
    <property type="entry name" value="HAD superfamily/HAD-like"/>
    <property type="match status" value="1"/>
</dbReference>
<dbReference type="EMBL" id="FOCI01000002">
    <property type="protein sequence ID" value="SEM59017.1"/>
    <property type="molecule type" value="Genomic_DNA"/>
</dbReference>
<evidence type="ECO:0000256" key="1">
    <source>
        <dbReference type="ARBA" id="ARBA00004370"/>
    </source>
</evidence>
<dbReference type="GO" id="GO:0016887">
    <property type="term" value="F:ATP hydrolysis activity"/>
    <property type="evidence" value="ECO:0007669"/>
    <property type="project" value="InterPro"/>
</dbReference>
<dbReference type="AlphaFoldDB" id="A0A1H7ZNK2"/>
<dbReference type="GO" id="GO:0043682">
    <property type="term" value="F:P-type divalent copper transporter activity"/>
    <property type="evidence" value="ECO:0007669"/>
    <property type="project" value="TreeGrafter"/>
</dbReference>
<protein>
    <submittedName>
        <fullName evidence="7">ATPase, P-type (Transporting), HAD superfamily, subfamily IC</fullName>
    </submittedName>
</protein>
<dbReference type="PANTHER" id="PTHR43520:SF8">
    <property type="entry name" value="P-TYPE CU(+) TRANSPORTER"/>
    <property type="match status" value="1"/>
</dbReference>
<evidence type="ECO:0000313" key="8">
    <source>
        <dbReference type="Proteomes" id="UP000199585"/>
    </source>
</evidence>